<feature type="transmembrane region" description="Helical" evidence="2">
    <location>
        <begin position="414"/>
        <end position="432"/>
    </location>
</feature>
<gene>
    <name evidence="3" type="ORF">FOL47_005258</name>
</gene>
<keyword evidence="2" id="KW-0472">Membrane</keyword>
<feature type="transmembrane region" description="Helical" evidence="2">
    <location>
        <begin position="356"/>
        <end position="373"/>
    </location>
</feature>
<feature type="region of interest" description="Disordered" evidence="1">
    <location>
        <begin position="1"/>
        <end position="26"/>
    </location>
</feature>
<name>A0A7J6LY31_PERCH</name>
<dbReference type="EMBL" id="JAAPAO010000294">
    <property type="protein sequence ID" value="KAF4664189.1"/>
    <property type="molecule type" value="Genomic_DNA"/>
</dbReference>
<feature type="transmembrane region" description="Helical" evidence="2">
    <location>
        <begin position="327"/>
        <end position="350"/>
    </location>
</feature>
<feature type="transmembrane region" description="Helical" evidence="2">
    <location>
        <begin position="385"/>
        <end position="402"/>
    </location>
</feature>
<sequence>MRQTCDAREMSGPSRPGIVNGDRKHSSVNTADLRGIEARDLLCVWPLKRDTRRRSHSDLYKRSKSVEMLHVFISHSWSASPLVKYAVLSFRYNTPFAFCASFLTFIFLRLWGVGDALCFIGMWIGLVCGYLWGGRASFDRTLLFFDQCCIHQDDETKKLEGIRHIGDYLTRAEGFVIFWSQDYNTRLWCIFELACFLRVNGPDNLEVWPLPILEHRFVIVLFHQCYWVVFSMLHHPHYELLLDIVYTTVTGLYCLFIEGRQRVRIQRDVNHLDLSKLECSLDSDREMIMAHIRRMYGGFDEFRSFAENLFAGFHHQWSINGYTFRNIFVTCFPSICVSVLNGRILTAATITCGRTVLLICFYTITYTAVRLGYTSSLARIVCRSLYLLCGVVHAAAIVWVRHVESSFLEATSYTSEYIVICLIIEMGAVMLLEKALGLMTYPPHAYILQMCNFIDM</sequence>
<reference evidence="3 4" key="1">
    <citation type="submission" date="2020-04" db="EMBL/GenBank/DDBJ databases">
        <title>Perkinsus chesapeaki whole genome sequence.</title>
        <authorList>
            <person name="Bogema D.R."/>
        </authorList>
    </citation>
    <scope>NUCLEOTIDE SEQUENCE [LARGE SCALE GENOMIC DNA]</scope>
    <source>
        <strain evidence="3">ATCC PRA-425</strain>
    </source>
</reference>
<keyword evidence="2" id="KW-0812">Transmembrane</keyword>
<feature type="transmembrane region" description="Helical" evidence="2">
    <location>
        <begin position="114"/>
        <end position="133"/>
    </location>
</feature>
<keyword evidence="2" id="KW-1133">Transmembrane helix</keyword>
<evidence type="ECO:0000256" key="2">
    <source>
        <dbReference type="SAM" id="Phobius"/>
    </source>
</evidence>
<protein>
    <submittedName>
        <fullName evidence="3">Uncharacterized protein</fullName>
    </submittedName>
</protein>
<keyword evidence="4" id="KW-1185">Reference proteome</keyword>
<proteinExistence type="predicted"/>
<accession>A0A7J6LY31</accession>
<dbReference type="OrthoDB" id="420379at2759"/>
<dbReference type="AlphaFoldDB" id="A0A7J6LY31"/>
<feature type="transmembrane region" description="Helical" evidence="2">
    <location>
        <begin position="240"/>
        <end position="257"/>
    </location>
</feature>
<comment type="caution">
    <text evidence="3">The sequence shown here is derived from an EMBL/GenBank/DDBJ whole genome shotgun (WGS) entry which is preliminary data.</text>
</comment>
<dbReference type="Proteomes" id="UP000591131">
    <property type="component" value="Unassembled WGS sequence"/>
</dbReference>
<evidence type="ECO:0000313" key="3">
    <source>
        <dbReference type="EMBL" id="KAF4664189.1"/>
    </source>
</evidence>
<organism evidence="3 4">
    <name type="scientific">Perkinsus chesapeaki</name>
    <name type="common">Clam parasite</name>
    <name type="synonym">Perkinsus andrewsi</name>
    <dbReference type="NCBI Taxonomy" id="330153"/>
    <lineage>
        <taxon>Eukaryota</taxon>
        <taxon>Sar</taxon>
        <taxon>Alveolata</taxon>
        <taxon>Perkinsozoa</taxon>
        <taxon>Perkinsea</taxon>
        <taxon>Perkinsida</taxon>
        <taxon>Perkinsidae</taxon>
        <taxon>Perkinsus</taxon>
    </lineage>
</organism>
<evidence type="ECO:0000256" key="1">
    <source>
        <dbReference type="SAM" id="MobiDB-lite"/>
    </source>
</evidence>
<evidence type="ECO:0000313" key="4">
    <source>
        <dbReference type="Proteomes" id="UP000591131"/>
    </source>
</evidence>